<dbReference type="EMBL" id="JAEDAL010000003">
    <property type="protein sequence ID" value="MBH9552818.1"/>
    <property type="molecule type" value="Genomic_DNA"/>
</dbReference>
<reference evidence="3" key="1">
    <citation type="submission" date="2020-12" db="EMBL/GenBank/DDBJ databases">
        <title>The genome sequence of Inhella sp. 4Y17.</title>
        <authorList>
            <person name="Liu Y."/>
        </authorList>
    </citation>
    <scope>NUCLEOTIDE SEQUENCE</scope>
    <source>
        <strain evidence="3">4Y10</strain>
    </source>
</reference>
<dbReference type="InterPro" id="IPR038765">
    <property type="entry name" value="Papain-like_cys_pep_sf"/>
</dbReference>
<dbReference type="SMART" id="SM00460">
    <property type="entry name" value="TGc"/>
    <property type="match status" value="1"/>
</dbReference>
<dbReference type="Proteomes" id="UP000620139">
    <property type="component" value="Unassembled WGS sequence"/>
</dbReference>
<dbReference type="RefSeq" id="WP_198100440.1">
    <property type="nucleotide sequence ID" value="NZ_JAEDAL010000003.1"/>
</dbReference>
<feature type="transmembrane region" description="Helical" evidence="1">
    <location>
        <begin position="104"/>
        <end position="122"/>
    </location>
</feature>
<dbReference type="Pfam" id="PF01841">
    <property type="entry name" value="Transglut_core"/>
    <property type="match status" value="1"/>
</dbReference>
<keyword evidence="4" id="KW-1185">Reference proteome</keyword>
<dbReference type="InterPro" id="IPR021878">
    <property type="entry name" value="TgpA_N"/>
</dbReference>
<evidence type="ECO:0000256" key="1">
    <source>
        <dbReference type="SAM" id="Phobius"/>
    </source>
</evidence>
<keyword evidence="1" id="KW-0472">Membrane</keyword>
<dbReference type="Gene3D" id="3.10.620.30">
    <property type="match status" value="1"/>
</dbReference>
<dbReference type="AlphaFoldDB" id="A0A931IZH5"/>
<dbReference type="Pfam" id="PF11992">
    <property type="entry name" value="TgpA_N"/>
    <property type="match status" value="1"/>
</dbReference>
<evidence type="ECO:0000259" key="2">
    <source>
        <dbReference type="SMART" id="SM00460"/>
    </source>
</evidence>
<evidence type="ECO:0000313" key="4">
    <source>
        <dbReference type="Proteomes" id="UP000620139"/>
    </source>
</evidence>
<dbReference type="PANTHER" id="PTHR42736:SF1">
    <property type="entry name" value="PROTEIN-GLUTAMINE GAMMA-GLUTAMYLTRANSFERASE"/>
    <property type="match status" value="1"/>
</dbReference>
<organism evidence="3 4">
    <name type="scientific">Inhella gelatinilytica</name>
    <dbReference type="NCBI Taxonomy" id="2795030"/>
    <lineage>
        <taxon>Bacteria</taxon>
        <taxon>Pseudomonadati</taxon>
        <taxon>Pseudomonadota</taxon>
        <taxon>Betaproteobacteria</taxon>
        <taxon>Burkholderiales</taxon>
        <taxon>Sphaerotilaceae</taxon>
        <taxon>Inhella</taxon>
    </lineage>
</organism>
<accession>A0A931IZH5</accession>
<proteinExistence type="predicted"/>
<feature type="domain" description="Transglutaminase-like" evidence="2">
    <location>
        <begin position="414"/>
        <end position="485"/>
    </location>
</feature>
<keyword evidence="1" id="KW-1133">Transmembrane helix</keyword>
<feature type="transmembrane region" description="Helical" evidence="1">
    <location>
        <begin position="56"/>
        <end position="73"/>
    </location>
</feature>
<evidence type="ECO:0000313" key="3">
    <source>
        <dbReference type="EMBL" id="MBH9552818.1"/>
    </source>
</evidence>
<gene>
    <name evidence="3" type="ORF">I7X43_08120</name>
</gene>
<feature type="transmembrane region" description="Helical" evidence="1">
    <location>
        <begin position="128"/>
        <end position="146"/>
    </location>
</feature>
<feature type="transmembrane region" description="Helical" evidence="1">
    <location>
        <begin position="12"/>
        <end position="27"/>
    </location>
</feature>
<dbReference type="SUPFAM" id="SSF54001">
    <property type="entry name" value="Cysteine proteinases"/>
    <property type="match status" value="1"/>
</dbReference>
<protein>
    <submittedName>
        <fullName evidence="3">DUF3488 domain-containing transglutaminase family protein</fullName>
    </submittedName>
</protein>
<comment type="caution">
    <text evidence="3">The sequence shown here is derived from an EMBL/GenBank/DDBJ whole genome shotgun (WGS) entry which is preliminary data.</text>
</comment>
<name>A0A931IZH5_9BURK</name>
<sequence>MKPLARDARDTFFLVGVVALCAAPHLLRVPPWAAGMVILLLAWRLLLAARSQPLPHRGWLVALLLVAGVGAKLTHGALIGRPAGLTLVTVLLALKLLEMHQRRDAYVVFFLGFFLVLAQFLHSQALWVAAWAGLSVWGLLSSVVLAQMPLGQPNLRVAAREAARTTLLGLPVMVLLFVLFPRIAPLWGVPSQGASTGLTDRLSFGQVADLATDERIALRLRPLDGRPLPAPAQIYIRGPVLTQFDGLTWQTLPTEGRAHATPALQFAPTPDAPALRYEMLLEPQRLEWLPELEFGAGTPGDLWTPDGVRLLRTADHSWRAERPVTERLRLVMEAWPGGRARSPLTPHPSLRAALSLPPGLNPQLRAWAQTLAPEGDARAKVAALLAHIRTEAFTYTLSPGPYGEVSPHAIDEFWFGRRWGFCEHYAAASVFALRAAGVPARIVTGYQGADPTLQDGWAVVRNSNAHAWIEFWQAGQGWLRADPTAAVAPDRVEWGQRLAPPRGILRGTLDALDPTLWLHLRHWGERIDLRWQQWVVGYARSQQFELLGRLGFEAPDWEALGQVTAAVIGVLTLGLLAWTRWQQRDANPWARLHRRAHRALQHAGLLQAATHHAPLRWALLARDQWGSAAASVAHQLQTLETQRFGAPTPLSAVDAWRWRWRWWRDFTGALAVLRHTAPPPPSAP</sequence>
<dbReference type="InterPro" id="IPR052901">
    <property type="entry name" value="Bact_TGase-like"/>
</dbReference>
<dbReference type="InterPro" id="IPR002931">
    <property type="entry name" value="Transglutaminase-like"/>
</dbReference>
<dbReference type="PANTHER" id="PTHR42736">
    <property type="entry name" value="PROTEIN-GLUTAMINE GAMMA-GLUTAMYLTRANSFERASE"/>
    <property type="match status" value="1"/>
</dbReference>
<feature type="transmembrane region" description="Helical" evidence="1">
    <location>
        <begin position="167"/>
        <end position="187"/>
    </location>
</feature>
<keyword evidence="1" id="KW-0812">Transmembrane</keyword>